<evidence type="ECO:0000256" key="4">
    <source>
        <dbReference type="ARBA" id="ARBA00023125"/>
    </source>
</evidence>
<dbReference type="GO" id="GO:0006351">
    <property type="term" value="P:DNA-templated transcription"/>
    <property type="evidence" value="ECO:0007669"/>
    <property type="project" value="InterPro"/>
</dbReference>
<evidence type="ECO:0000313" key="9">
    <source>
        <dbReference type="EMBL" id="CZR50256.1"/>
    </source>
</evidence>
<dbReference type="CDD" id="cd12148">
    <property type="entry name" value="fungal_TF_MHR"/>
    <property type="match status" value="1"/>
</dbReference>
<evidence type="ECO:0000256" key="1">
    <source>
        <dbReference type="ARBA" id="ARBA00022723"/>
    </source>
</evidence>
<dbReference type="EMBL" id="FJOG01000001">
    <property type="protein sequence ID" value="CZR50256.1"/>
    <property type="molecule type" value="Genomic_DNA"/>
</dbReference>
<feature type="compositionally biased region" description="Low complexity" evidence="7">
    <location>
        <begin position="82"/>
        <end position="97"/>
    </location>
</feature>
<dbReference type="SMART" id="SM00906">
    <property type="entry name" value="Fungal_trans"/>
    <property type="match status" value="1"/>
</dbReference>
<dbReference type="OrthoDB" id="4337792at2759"/>
<dbReference type="PANTHER" id="PTHR31944:SF131">
    <property type="entry name" value="HEME-RESPONSIVE ZINC FINGER TRANSCRIPTION FACTOR HAP1"/>
    <property type="match status" value="1"/>
</dbReference>
<dbReference type="PROSITE" id="PS00463">
    <property type="entry name" value="ZN2_CY6_FUNGAL_1"/>
    <property type="match status" value="1"/>
</dbReference>
<evidence type="ECO:0000256" key="3">
    <source>
        <dbReference type="ARBA" id="ARBA00023015"/>
    </source>
</evidence>
<dbReference type="Gene3D" id="4.10.240.10">
    <property type="entry name" value="Zn(2)-C6 fungal-type DNA-binding domain"/>
    <property type="match status" value="1"/>
</dbReference>
<dbReference type="STRING" id="576137.A0A1L7WBV2"/>
<accession>A0A1L7WBV2</accession>
<organism evidence="9 10">
    <name type="scientific">Phialocephala subalpina</name>
    <dbReference type="NCBI Taxonomy" id="576137"/>
    <lineage>
        <taxon>Eukaryota</taxon>
        <taxon>Fungi</taxon>
        <taxon>Dikarya</taxon>
        <taxon>Ascomycota</taxon>
        <taxon>Pezizomycotina</taxon>
        <taxon>Leotiomycetes</taxon>
        <taxon>Helotiales</taxon>
        <taxon>Mollisiaceae</taxon>
        <taxon>Phialocephala</taxon>
        <taxon>Phialocephala fortinii species complex</taxon>
    </lineage>
</organism>
<dbReference type="Pfam" id="PF04082">
    <property type="entry name" value="Fungal_trans"/>
    <property type="match status" value="1"/>
</dbReference>
<dbReference type="GO" id="GO:0008270">
    <property type="term" value="F:zinc ion binding"/>
    <property type="evidence" value="ECO:0007669"/>
    <property type="project" value="InterPro"/>
</dbReference>
<dbReference type="SMART" id="SM00066">
    <property type="entry name" value="GAL4"/>
    <property type="match status" value="1"/>
</dbReference>
<dbReference type="SUPFAM" id="SSF57701">
    <property type="entry name" value="Zn2/Cys6 DNA-binding domain"/>
    <property type="match status" value="1"/>
</dbReference>
<evidence type="ECO:0000256" key="5">
    <source>
        <dbReference type="ARBA" id="ARBA00023163"/>
    </source>
</evidence>
<keyword evidence="6" id="KW-0539">Nucleus</keyword>
<dbReference type="CDD" id="cd00067">
    <property type="entry name" value="GAL4"/>
    <property type="match status" value="1"/>
</dbReference>
<feature type="compositionally biased region" description="Polar residues" evidence="7">
    <location>
        <begin position="135"/>
        <end position="154"/>
    </location>
</feature>
<keyword evidence="1" id="KW-0479">Metal-binding</keyword>
<dbReference type="PROSITE" id="PS50048">
    <property type="entry name" value="ZN2_CY6_FUNGAL_2"/>
    <property type="match status" value="1"/>
</dbReference>
<dbReference type="GO" id="GO:0001228">
    <property type="term" value="F:DNA-binding transcription activator activity, RNA polymerase II-specific"/>
    <property type="evidence" value="ECO:0007669"/>
    <property type="project" value="TreeGrafter"/>
</dbReference>
<dbReference type="GO" id="GO:0000978">
    <property type="term" value="F:RNA polymerase II cis-regulatory region sequence-specific DNA binding"/>
    <property type="evidence" value="ECO:0007669"/>
    <property type="project" value="TreeGrafter"/>
</dbReference>
<evidence type="ECO:0000256" key="2">
    <source>
        <dbReference type="ARBA" id="ARBA00022833"/>
    </source>
</evidence>
<keyword evidence="10" id="KW-1185">Reference proteome</keyword>
<keyword evidence="2" id="KW-0862">Zinc</keyword>
<evidence type="ECO:0000259" key="8">
    <source>
        <dbReference type="PROSITE" id="PS50048"/>
    </source>
</evidence>
<keyword evidence="3" id="KW-0805">Transcription regulation</keyword>
<dbReference type="InterPro" id="IPR001138">
    <property type="entry name" value="Zn2Cys6_DnaBD"/>
</dbReference>
<dbReference type="PANTHER" id="PTHR31944">
    <property type="entry name" value="HEME-RESPONSIVE ZINC FINGER TRANSCRIPTION FACTOR HAP1"/>
    <property type="match status" value="1"/>
</dbReference>
<feature type="region of interest" description="Disordered" evidence="7">
    <location>
        <begin position="80"/>
        <end position="99"/>
    </location>
</feature>
<keyword evidence="5" id="KW-0804">Transcription</keyword>
<dbReference type="Pfam" id="PF00172">
    <property type="entry name" value="Zn_clus"/>
    <property type="match status" value="1"/>
</dbReference>
<protein>
    <recommendedName>
        <fullName evidence="8">Zn(2)-C6 fungal-type domain-containing protein</fullName>
    </recommendedName>
</protein>
<evidence type="ECO:0000256" key="6">
    <source>
        <dbReference type="ARBA" id="ARBA00023242"/>
    </source>
</evidence>
<evidence type="ECO:0000256" key="7">
    <source>
        <dbReference type="SAM" id="MobiDB-lite"/>
    </source>
</evidence>
<dbReference type="AlphaFoldDB" id="A0A1L7WBV2"/>
<feature type="region of interest" description="Disordered" evidence="7">
    <location>
        <begin position="133"/>
        <end position="154"/>
    </location>
</feature>
<dbReference type="InterPro" id="IPR007219">
    <property type="entry name" value="XnlR_reg_dom"/>
</dbReference>
<proteinExistence type="predicted"/>
<dbReference type="InterPro" id="IPR051430">
    <property type="entry name" value="Fungal_TF_Env_Response"/>
</dbReference>
<dbReference type="InterPro" id="IPR036864">
    <property type="entry name" value="Zn2-C6_fun-type_DNA-bd_sf"/>
</dbReference>
<dbReference type="GO" id="GO:0005634">
    <property type="term" value="C:nucleus"/>
    <property type="evidence" value="ECO:0007669"/>
    <property type="project" value="TreeGrafter"/>
</dbReference>
<gene>
    <name evidence="9" type="ORF">PAC_00128</name>
</gene>
<sequence>MTEPEPERRRRRPTVSCTLCRKRKIRCNREIPCNNCIRSRNGTCVYEHHPPLPQRQRPGHAQNAEHGPVVLPTRDSIIASRASSTSKESTAPSSQSKLEVDLLNTSTPAAQSSASYIKSTKSIISQLEKQHAIAASTSTQSPPATPDSSVETTTSRLGGTFHVHRESHRPGQPAAITRSVTHKTRSFGQSHWINVVTTHYQDLIDKIEPLIREEESKVILGLQKCKRLAKIVKARRAPAWPTLPISELPSKEVADELIECYLRTSETIYRVLHIPSFRRDYEALWLSAIDMNTPSLVQVKLVLAIGAATYDEQFSLRASAIQWVYEAQNWLSQPNIKSQLGIQSLQTSLLLLLARENVDVGGDLIWIDAGALLRRAVYMGLHKDPARLPKMTKFAAEMRRRLWNTILEITLQSSLTSGGPPFVSVDDFDTLPPSNFDDDQLIADDPSPKLEEDFTQVSIAIALRKTFPIRLGIAKFLNDMGSHGTYEDTLRLDAELRTSYKALCRAIQGWRLETGCSPSQFALGVVDFLMHRYISALHIPFFAPALHEAAYAWSRKVVIESSLKIWYTLYPSASIIATQSRDGTDSSNRDDLARLTVTGSVFYKTVAIQATMLIAMELRAQLKEQDSLSPLPLRPDLLSILEGTKAWCLRCIEAGETNIKGYLITCLVVAQIDGLMRGVREDEFPELLIEAVQAAEDRCLPILEEMATQGQHDRGADEFQQMSLNTPFEMAGDWDFLMSDALNPGNADPMSWMFNDELTQEPLLWR</sequence>
<reference evidence="9 10" key="1">
    <citation type="submission" date="2016-03" db="EMBL/GenBank/DDBJ databases">
        <authorList>
            <person name="Ploux O."/>
        </authorList>
    </citation>
    <scope>NUCLEOTIDE SEQUENCE [LARGE SCALE GENOMIC DNA]</scope>
    <source>
        <strain evidence="9 10">UAMH 11012</strain>
    </source>
</reference>
<keyword evidence="4" id="KW-0238">DNA-binding</keyword>
<dbReference type="Proteomes" id="UP000184330">
    <property type="component" value="Unassembled WGS sequence"/>
</dbReference>
<feature type="domain" description="Zn(2)-C6 fungal-type" evidence="8">
    <location>
        <begin position="16"/>
        <end position="46"/>
    </location>
</feature>
<feature type="region of interest" description="Disordered" evidence="7">
    <location>
        <begin position="49"/>
        <end position="71"/>
    </location>
</feature>
<evidence type="ECO:0000313" key="10">
    <source>
        <dbReference type="Proteomes" id="UP000184330"/>
    </source>
</evidence>
<name>A0A1L7WBV2_9HELO</name>